<comment type="caution">
    <text evidence="15">The sequence shown here is derived from an EMBL/GenBank/DDBJ whole genome shotgun (WGS) entry which is preliminary data.</text>
</comment>
<name>A0A2H0DWN1_9BACT</name>
<dbReference type="Gene3D" id="3.30.420.10">
    <property type="entry name" value="Ribonuclease H-like superfamily/Ribonuclease H"/>
    <property type="match status" value="1"/>
</dbReference>
<evidence type="ECO:0000256" key="6">
    <source>
        <dbReference type="ARBA" id="ARBA00022490"/>
    </source>
</evidence>
<protein>
    <recommendedName>
        <fullName evidence="13">Ribonuclease</fullName>
        <ecNumber evidence="13">3.1.26.4</ecNumber>
    </recommendedName>
</protein>
<dbReference type="PROSITE" id="PS51975">
    <property type="entry name" value="RNASE_H_2"/>
    <property type="match status" value="1"/>
</dbReference>
<feature type="binding site" evidence="12">
    <location>
        <position position="30"/>
    </location>
    <ligand>
        <name>a divalent metal cation</name>
        <dbReference type="ChEBI" id="CHEBI:60240"/>
    </ligand>
</feature>
<evidence type="ECO:0000256" key="11">
    <source>
        <dbReference type="ARBA" id="ARBA00023211"/>
    </source>
</evidence>
<keyword evidence="6" id="KW-0963">Cytoplasm</keyword>
<dbReference type="InterPro" id="IPR012337">
    <property type="entry name" value="RNaseH-like_sf"/>
</dbReference>
<dbReference type="NCBIfam" id="NF000595">
    <property type="entry name" value="PRK00015.1-3"/>
    <property type="match status" value="1"/>
</dbReference>
<dbReference type="GO" id="GO:0043137">
    <property type="term" value="P:DNA replication, removal of RNA primer"/>
    <property type="evidence" value="ECO:0007669"/>
    <property type="project" value="TreeGrafter"/>
</dbReference>
<sequence length="223" mass="25310">MAMGVQVNKFGWKHHAIIAKMERCIIGIDEAGRGPLAGPVCAGLVAWRPAFQAKILKELPLLTDSKKLSPKRRAELFKKIKKLKKQGLLFYTHTMANAEDIDEGGIVKCLQTTIRLCLERAENFFEDSGRFEILLDGLLRAPEKYSNQKTIIKGDQKEKIISAASIVAKVARDDKMKALAKKYPAYGFEKHKGYGTREHYQKIKKFGLSPIHRKTFTLRTFDF</sequence>
<dbReference type="GO" id="GO:0003723">
    <property type="term" value="F:RNA binding"/>
    <property type="evidence" value="ECO:0007669"/>
    <property type="project" value="UniProtKB-UniRule"/>
</dbReference>
<evidence type="ECO:0000256" key="3">
    <source>
        <dbReference type="ARBA" id="ARBA00004065"/>
    </source>
</evidence>
<dbReference type="PANTHER" id="PTHR10954:SF18">
    <property type="entry name" value="RIBONUCLEASE HII"/>
    <property type="match status" value="1"/>
</dbReference>
<dbReference type="InterPro" id="IPR022898">
    <property type="entry name" value="RNase_HII"/>
</dbReference>
<accession>A0A2H0DWN1</accession>
<feature type="domain" description="RNase H type-2" evidence="14">
    <location>
        <begin position="23"/>
        <end position="223"/>
    </location>
</feature>
<dbReference type="InterPro" id="IPR001352">
    <property type="entry name" value="RNase_HII/HIII"/>
</dbReference>
<comment type="function">
    <text evidence="3 13">Endonuclease that specifically degrades the RNA of RNA-DNA hybrids.</text>
</comment>
<evidence type="ECO:0000256" key="8">
    <source>
        <dbReference type="ARBA" id="ARBA00022723"/>
    </source>
</evidence>
<dbReference type="GO" id="GO:0046872">
    <property type="term" value="F:metal ion binding"/>
    <property type="evidence" value="ECO:0007669"/>
    <property type="project" value="UniProtKB-KW"/>
</dbReference>
<dbReference type="Pfam" id="PF01351">
    <property type="entry name" value="RNase_HII"/>
    <property type="match status" value="1"/>
</dbReference>
<dbReference type="GO" id="GO:0032299">
    <property type="term" value="C:ribonuclease H2 complex"/>
    <property type="evidence" value="ECO:0007669"/>
    <property type="project" value="TreeGrafter"/>
</dbReference>
<evidence type="ECO:0000256" key="10">
    <source>
        <dbReference type="ARBA" id="ARBA00022801"/>
    </source>
</evidence>
<organism evidence="15 16">
    <name type="scientific">Candidatus Campbellbacteria bacterium CG22_combo_CG10-13_8_21_14_all_43_18</name>
    <dbReference type="NCBI Taxonomy" id="1974530"/>
    <lineage>
        <taxon>Bacteria</taxon>
        <taxon>Candidatus Campbelliibacteriota</taxon>
    </lineage>
</organism>
<dbReference type="GO" id="GO:0006298">
    <property type="term" value="P:mismatch repair"/>
    <property type="evidence" value="ECO:0007669"/>
    <property type="project" value="TreeGrafter"/>
</dbReference>
<evidence type="ECO:0000256" key="5">
    <source>
        <dbReference type="ARBA" id="ARBA00007383"/>
    </source>
</evidence>
<evidence type="ECO:0000256" key="2">
    <source>
        <dbReference type="ARBA" id="ARBA00001946"/>
    </source>
</evidence>
<evidence type="ECO:0000313" key="16">
    <source>
        <dbReference type="Proteomes" id="UP000231276"/>
    </source>
</evidence>
<feature type="binding site" evidence="12">
    <location>
        <position position="29"/>
    </location>
    <ligand>
        <name>a divalent metal cation</name>
        <dbReference type="ChEBI" id="CHEBI:60240"/>
    </ligand>
</feature>
<dbReference type="InterPro" id="IPR036397">
    <property type="entry name" value="RNaseH_sf"/>
</dbReference>
<reference evidence="15 16" key="1">
    <citation type="submission" date="2017-09" db="EMBL/GenBank/DDBJ databases">
        <title>Depth-based differentiation of microbial function through sediment-hosted aquifers and enrichment of novel symbionts in the deep terrestrial subsurface.</title>
        <authorList>
            <person name="Probst A.J."/>
            <person name="Ladd B."/>
            <person name="Jarett J.K."/>
            <person name="Geller-Mcgrath D.E."/>
            <person name="Sieber C.M."/>
            <person name="Emerson J.B."/>
            <person name="Anantharaman K."/>
            <person name="Thomas B.C."/>
            <person name="Malmstrom R."/>
            <person name="Stieglmeier M."/>
            <person name="Klingl A."/>
            <person name="Woyke T."/>
            <person name="Ryan C.M."/>
            <person name="Banfield J.F."/>
        </authorList>
    </citation>
    <scope>NUCLEOTIDE SEQUENCE [LARGE SCALE GENOMIC DNA]</scope>
    <source>
        <strain evidence="15">CG22_combo_CG10-13_8_21_14_all_43_18</strain>
    </source>
</reference>
<evidence type="ECO:0000256" key="9">
    <source>
        <dbReference type="ARBA" id="ARBA00022759"/>
    </source>
</evidence>
<evidence type="ECO:0000256" key="7">
    <source>
        <dbReference type="ARBA" id="ARBA00022722"/>
    </source>
</evidence>
<evidence type="ECO:0000256" key="13">
    <source>
        <dbReference type="RuleBase" id="RU003515"/>
    </source>
</evidence>
<dbReference type="InterPro" id="IPR024567">
    <property type="entry name" value="RNase_HII/HIII_dom"/>
</dbReference>
<evidence type="ECO:0000313" key="15">
    <source>
        <dbReference type="EMBL" id="PIP86585.1"/>
    </source>
</evidence>
<comment type="subcellular location">
    <subcellularLocation>
        <location evidence="4">Cytoplasm</location>
    </subcellularLocation>
</comment>
<dbReference type="CDD" id="cd07182">
    <property type="entry name" value="RNase_HII_bacteria_HII_like"/>
    <property type="match status" value="1"/>
</dbReference>
<keyword evidence="10 12" id="KW-0378">Hydrolase</keyword>
<keyword evidence="7 12" id="KW-0540">Nuclease</keyword>
<dbReference type="EC" id="3.1.26.4" evidence="13"/>
<dbReference type="SUPFAM" id="SSF53098">
    <property type="entry name" value="Ribonuclease H-like"/>
    <property type="match status" value="1"/>
</dbReference>
<gene>
    <name evidence="15" type="ORF">COW82_01260</name>
</gene>
<proteinExistence type="inferred from homology"/>
<dbReference type="Proteomes" id="UP000231276">
    <property type="component" value="Unassembled WGS sequence"/>
</dbReference>
<dbReference type="AlphaFoldDB" id="A0A2H0DWN1"/>
<keyword evidence="11" id="KW-0464">Manganese</keyword>
<comment type="cofactor">
    <cofactor evidence="12">
        <name>Mn(2+)</name>
        <dbReference type="ChEBI" id="CHEBI:29035"/>
    </cofactor>
    <cofactor evidence="12">
        <name>Mg(2+)</name>
        <dbReference type="ChEBI" id="CHEBI:18420"/>
    </cofactor>
    <text evidence="12">Manganese or magnesium. Binds 1 divalent metal ion per monomer in the absence of substrate. May bind a second metal ion after substrate binding.</text>
</comment>
<dbReference type="GO" id="GO:0005737">
    <property type="term" value="C:cytoplasm"/>
    <property type="evidence" value="ECO:0007669"/>
    <property type="project" value="UniProtKB-SubCell"/>
</dbReference>
<comment type="cofactor">
    <cofactor evidence="2">
        <name>Mg(2+)</name>
        <dbReference type="ChEBI" id="CHEBI:18420"/>
    </cofactor>
</comment>
<evidence type="ECO:0000259" key="14">
    <source>
        <dbReference type="PROSITE" id="PS51975"/>
    </source>
</evidence>
<feature type="binding site" evidence="12">
    <location>
        <position position="136"/>
    </location>
    <ligand>
        <name>a divalent metal cation</name>
        <dbReference type="ChEBI" id="CHEBI:60240"/>
    </ligand>
</feature>
<keyword evidence="8 12" id="KW-0479">Metal-binding</keyword>
<evidence type="ECO:0000256" key="4">
    <source>
        <dbReference type="ARBA" id="ARBA00004496"/>
    </source>
</evidence>
<comment type="catalytic activity">
    <reaction evidence="1 12 13">
        <text>Endonucleolytic cleavage to 5'-phosphomonoester.</text>
        <dbReference type="EC" id="3.1.26.4"/>
    </reaction>
</comment>
<dbReference type="EMBL" id="PCTS01000017">
    <property type="protein sequence ID" value="PIP86585.1"/>
    <property type="molecule type" value="Genomic_DNA"/>
</dbReference>
<comment type="similarity">
    <text evidence="5 13">Belongs to the RNase HII family.</text>
</comment>
<evidence type="ECO:0000256" key="12">
    <source>
        <dbReference type="PROSITE-ProRule" id="PRU01319"/>
    </source>
</evidence>
<dbReference type="GO" id="GO:0004523">
    <property type="term" value="F:RNA-DNA hybrid ribonuclease activity"/>
    <property type="evidence" value="ECO:0007669"/>
    <property type="project" value="UniProtKB-UniRule"/>
</dbReference>
<dbReference type="PANTHER" id="PTHR10954">
    <property type="entry name" value="RIBONUCLEASE H2 SUBUNIT A"/>
    <property type="match status" value="1"/>
</dbReference>
<evidence type="ECO:0000256" key="1">
    <source>
        <dbReference type="ARBA" id="ARBA00000077"/>
    </source>
</evidence>
<keyword evidence="9 12" id="KW-0255">Endonuclease</keyword>